<dbReference type="InterPro" id="IPR003594">
    <property type="entry name" value="HATPase_dom"/>
</dbReference>
<keyword evidence="5" id="KW-1185">Reference proteome</keyword>
<dbReference type="GO" id="GO:0004674">
    <property type="term" value="F:protein serine/threonine kinase activity"/>
    <property type="evidence" value="ECO:0007669"/>
    <property type="project" value="UniProtKB-KW"/>
</dbReference>
<evidence type="ECO:0000259" key="2">
    <source>
        <dbReference type="Pfam" id="PF13581"/>
    </source>
</evidence>
<dbReference type="SUPFAM" id="SSF55874">
    <property type="entry name" value="ATPase domain of HSP90 chaperone/DNA topoisomerase II/histidine kinase"/>
    <property type="match status" value="1"/>
</dbReference>
<protein>
    <submittedName>
        <fullName evidence="4">Anti-sigma regulatory factor (Ser/Thr protein kinase)</fullName>
    </submittedName>
</protein>
<evidence type="ECO:0000256" key="1">
    <source>
        <dbReference type="ARBA" id="ARBA00022527"/>
    </source>
</evidence>
<evidence type="ECO:0000313" key="4">
    <source>
        <dbReference type="EMBL" id="MBG6089240.1"/>
    </source>
</evidence>
<sequence>MALHHPPLDGAGTRGERFVNVVTSAPDGNAFAHPAFFYRDDDEYLRGVVPFILGGRDADEPVAVAVPAPRLEQLRGAVRRAAGPDGAPVTWIDMSEAGRNPGRIIPGVLRAFADRHSRDRVRIVGEPVWPGRSPAEYPACLQHEALINLAFEGRRATIVCPYDVAGLDREILADARATHPVVVDHAGEHPSSEYAPARVLRLCNRPLPERPDIEATSFDHARIPEVRELACRRGAALGLGRVRAGDLELAVNELAANSALHGGGTGVLRIWSEDGHVVCEVRDAGLITDPLVGRRPAGLGTGGGRGVLMVNHLADLVRVHTGPEGTTVRVYMRL</sequence>
<dbReference type="Proteomes" id="UP000614047">
    <property type="component" value="Unassembled WGS sequence"/>
</dbReference>
<accession>A0A931GJH7</accession>
<dbReference type="InterPro" id="IPR047718">
    <property type="entry name" value="RsbA-like_anti_sig"/>
</dbReference>
<dbReference type="RefSeq" id="WP_197011872.1">
    <property type="nucleotide sequence ID" value="NZ_BAABES010000004.1"/>
</dbReference>
<dbReference type="EMBL" id="JADOUA010000001">
    <property type="protein sequence ID" value="MBG6089240.1"/>
    <property type="molecule type" value="Genomic_DNA"/>
</dbReference>
<dbReference type="AlphaFoldDB" id="A0A931GJH7"/>
<comment type="caution">
    <text evidence="4">The sequence shown here is derived from an EMBL/GenBank/DDBJ whole genome shotgun (WGS) entry which is preliminary data.</text>
</comment>
<organism evidence="4 5">
    <name type="scientific">Actinomadura viridis</name>
    <dbReference type="NCBI Taxonomy" id="58110"/>
    <lineage>
        <taxon>Bacteria</taxon>
        <taxon>Bacillati</taxon>
        <taxon>Actinomycetota</taxon>
        <taxon>Actinomycetes</taxon>
        <taxon>Streptosporangiales</taxon>
        <taxon>Thermomonosporaceae</taxon>
        <taxon>Actinomadura</taxon>
    </lineage>
</organism>
<gene>
    <name evidence="4" type="ORF">IW256_003353</name>
</gene>
<dbReference type="PANTHER" id="PTHR35526:SF3">
    <property type="entry name" value="ANTI-SIGMA-F FACTOR RSBW"/>
    <property type="match status" value="1"/>
</dbReference>
<evidence type="ECO:0000259" key="3">
    <source>
        <dbReference type="Pfam" id="PF14417"/>
    </source>
</evidence>
<dbReference type="PANTHER" id="PTHR35526">
    <property type="entry name" value="ANTI-SIGMA-F FACTOR RSBW-RELATED"/>
    <property type="match status" value="1"/>
</dbReference>
<evidence type="ECO:0000313" key="5">
    <source>
        <dbReference type="Proteomes" id="UP000614047"/>
    </source>
</evidence>
<keyword evidence="1" id="KW-0723">Serine/threonine-protein kinase</keyword>
<feature type="domain" description="MEDS" evidence="3">
    <location>
        <begin position="33"/>
        <end position="180"/>
    </location>
</feature>
<dbReference type="NCBIfam" id="NF041045">
    <property type="entry name" value="RsbA_anti_sig"/>
    <property type="match status" value="1"/>
</dbReference>
<dbReference type="Pfam" id="PF14417">
    <property type="entry name" value="MEDS"/>
    <property type="match status" value="1"/>
</dbReference>
<dbReference type="InterPro" id="IPR050267">
    <property type="entry name" value="Anti-sigma-factor_SerPK"/>
</dbReference>
<feature type="domain" description="Histidine kinase/HSP90-like ATPase" evidence="2">
    <location>
        <begin position="219"/>
        <end position="330"/>
    </location>
</feature>
<dbReference type="Pfam" id="PF13581">
    <property type="entry name" value="HATPase_c_2"/>
    <property type="match status" value="1"/>
</dbReference>
<name>A0A931GJH7_9ACTN</name>
<dbReference type="CDD" id="cd16936">
    <property type="entry name" value="HATPase_RsbW-like"/>
    <property type="match status" value="1"/>
</dbReference>
<keyword evidence="1" id="KW-0808">Transferase</keyword>
<keyword evidence="1" id="KW-0418">Kinase</keyword>
<dbReference type="Gene3D" id="3.30.565.10">
    <property type="entry name" value="Histidine kinase-like ATPase, C-terminal domain"/>
    <property type="match status" value="1"/>
</dbReference>
<dbReference type="InterPro" id="IPR036890">
    <property type="entry name" value="HATPase_C_sf"/>
</dbReference>
<proteinExistence type="predicted"/>
<dbReference type="InterPro" id="IPR025847">
    <property type="entry name" value="MEDS_domain"/>
</dbReference>
<reference evidence="4" key="1">
    <citation type="submission" date="2020-11" db="EMBL/GenBank/DDBJ databases">
        <title>Sequencing the genomes of 1000 actinobacteria strains.</title>
        <authorList>
            <person name="Klenk H.-P."/>
        </authorList>
    </citation>
    <scope>NUCLEOTIDE SEQUENCE</scope>
    <source>
        <strain evidence="4">DSM 43175</strain>
    </source>
</reference>